<proteinExistence type="predicted"/>
<accession>A0A5C2SIV4</accession>
<keyword evidence="3" id="KW-1185">Reference proteome</keyword>
<sequence length="173" mass="19213">MSEPQIHSKEAAIFPAIPSHLFESTPRKGRRRGRRGKQAQSSPLGKTPMTHSSSTSPTTSAQSQSPPLPPRHKPLPHPLENREREMPPHLPPTSQLALAETVAIMRNSMRVLEEVQTSLESGLDEVHASLAATNERVDGLLEEMLVGQQQMMDLVVQIMERVMRIDRNIPAPN</sequence>
<evidence type="ECO:0000256" key="1">
    <source>
        <dbReference type="SAM" id="MobiDB-lite"/>
    </source>
</evidence>
<evidence type="ECO:0000313" key="2">
    <source>
        <dbReference type="EMBL" id="RPD63682.1"/>
    </source>
</evidence>
<dbReference type="AlphaFoldDB" id="A0A5C2SIV4"/>
<feature type="region of interest" description="Disordered" evidence="1">
    <location>
        <begin position="1"/>
        <end position="93"/>
    </location>
</feature>
<gene>
    <name evidence="2" type="ORF">L227DRAFT_650700</name>
</gene>
<name>A0A5C2SIV4_9APHY</name>
<evidence type="ECO:0000313" key="3">
    <source>
        <dbReference type="Proteomes" id="UP000313359"/>
    </source>
</evidence>
<feature type="compositionally biased region" description="Low complexity" evidence="1">
    <location>
        <begin position="47"/>
        <end position="65"/>
    </location>
</feature>
<organism evidence="2 3">
    <name type="scientific">Lentinus tigrinus ALCF2SS1-6</name>
    <dbReference type="NCBI Taxonomy" id="1328759"/>
    <lineage>
        <taxon>Eukaryota</taxon>
        <taxon>Fungi</taxon>
        <taxon>Dikarya</taxon>
        <taxon>Basidiomycota</taxon>
        <taxon>Agaricomycotina</taxon>
        <taxon>Agaricomycetes</taxon>
        <taxon>Polyporales</taxon>
        <taxon>Polyporaceae</taxon>
        <taxon>Lentinus</taxon>
    </lineage>
</organism>
<feature type="compositionally biased region" description="Basic and acidic residues" evidence="1">
    <location>
        <begin position="1"/>
        <end position="10"/>
    </location>
</feature>
<dbReference type="EMBL" id="ML122255">
    <property type="protein sequence ID" value="RPD63682.1"/>
    <property type="molecule type" value="Genomic_DNA"/>
</dbReference>
<reference evidence="2" key="1">
    <citation type="journal article" date="2018" name="Genome Biol. Evol.">
        <title>Genomics and development of Lentinus tigrinus, a white-rot wood-decaying mushroom with dimorphic fruiting bodies.</title>
        <authorList>
            <person name="Wu B."/>
            <person name="Xu Z."/>
            <person name="Knudson A."/>
            <person name="Carlson A."/>
            <person name="Chen N."/>
            <person name="Kovaka S."/>
            <person name="LaButti K."/>
            <person name="Lipzen A."/>
            <person name="Pennachio C."/>
            <person name="Riley R."/>
            <person name="Schakwitz W."/>
            <person name="Umezawa K."/>
            <person name="Ohm R.A."/>
            <person name="Grigoriev I.V."/>
            <person name="Nagy L.G."/>
            <person name="Gibbons J."/>
            <person name="Hibbett D."/>
        </authorList>
    </citation>
    <scope>NUCLEOTIDE SEQUENCE [LARGE SCALE GENOMIC DNA]</scope>
    <source>
        <strain evidence="2">ALCF2SS1-6</strain>
    </source>
</reference>
<protein>
    <submittedName>
        <fullName evidence="2">Uncharacterized protein</fullName>
    </submittedName>
</protein>
<dbReference type="OrthoDB" id="10553694at2759"/>
<feature type="compositionally biased region" description="Basic residues" evidence="1">
    <location>
        <begin position="27"/>
        <end position="37"/>
    </location>
</feature>
<dbReference type="Proteomes" id="UP000313359">
    <property type="component" value="Unassembled WGS sequence"/>
</dbReference>